<dbReference type="PROSITE" id="PS51686">
    <property type="entry name" value="SAM_MT_RSMB_NOP"/>
    <property type="match status" value="1"/>
</dbReference>
<dbReference type="OMA" id="WWIDAVK"/>
<evidence type="ECO:0000259" key="6">
    <source>
        <dbReference type="PROSITE" id="PS51686"/>
    </source>
</evidence>
<dbReference type="SUPFAM" id="SSF53335">
    <property type="entry name" value="S-adenosyl-L-methionine-dependent methyltransferases"/>
    <property type="match status" value="1"/>
</dbReference>
<keyword evidence="4 5" id="KW-0694">RNA-binding</keyword>
<dbReference type="InterPro" id="IPR001678">
    <property type="entry name" value="MeTrfase_RsmB-F_NOP2_dom"/>
</dbReference>
<feature type="binding site" evidence="5">
    <location>
        <position position="308"/>
    </location>
    <ligand>
        <name>S-adenosyl-L-methionine</name>
        <dbReference type="ChEBI" id="CHEBI:59789"/>
    </ligand>
</feature>
<feature type="active site" description="Nucleophile" evidence="5">
    <location>
        <position position="379"/>
    </location>
</feature>
<dbReference type="GO" id="GO:0001510">
    <property type="term" value="P:RNA methylation"/>
    <property type="evidence" value="ECO:0007669"/>
    <property type="project" value="InterPro"/>
</dbReference>
<dbReference type="RefSeq" id="WP_011019998.1">
    <property type="nucleotide sequence ID" value="NZ_DUJS01000005.1"/>
</dbReference>
<feature type="binding site" evidence="5">
    <location>
        <position position="327"/>
    </location>
    <ligand>
        <name>S-adenosyl-L-methionine</name>
        <dbReference type="ChEBI" id="CHEBI:59789"/>
    </ligand>
</feature>
<dbReference type="GO" id="GO:0006355">
    <property type="term" value="P:regulation of DNA-templated transcription"/>
    <property type="evidence" value="ECO:0007669"/>
    <property type="project" value="InterPro"/>
</dbReference>
<dbReference type="PRINTS" id="PR02008">
    <property type="entry name" value="RCMTFAMILY"/>
</dbReference>
<feature type="binding site" evidence="5">
    <location>
        <position position="281"/>
    </location>
    <ligand>
        <name>S-adenosyl-L-methionine</name>
        <dbReference type="ChEBI" id="CHEBI:59789"/>
    </ligand>
</feature>
<proteinExistence type="inferred from homology"/>
<evidence type="ECO:0000256" key="3">
    <source>
        <dbReference type="ARBA" id="ARBA00022691"/>
    </source>
</evidence>
<dbReference type="EMBL" id="DUJS01000005">
    <property type="protein sequence ID" value="HII71103.1"/>
    <property type="molecule type" value="Genomic_DNA"/>
</dbReference>
<dbReference type="InterPro" id="IPR029063">
    <property type="entry name" value="SAM-dependent_MTases_sf"/>
</dbReference>
<keyword evidence="2 5" id="KW-0808">Transferase</keyword>
<dbReference type="Proteomes" id="UP000619545">
    <property type="component" value="Unassembled WGS sequence"/>
</dbReference>
<keyword evidence="1 5" id="KW-0489">Methyltransferase</keyword>
<evidence type="ECO:0000256" key="4">
    <source>
        <dbReference type="ARBA" id="ARBA00022884"/>
    </source>
</evidence>
<name>A0A832WBG1_9EURY</name>
<dbReference type="SUPFAM" id="SSF48013">
    <property type="entry name" value="NusB-like"/>
    <property type="match status" value="1"/>
</dbReference>
<evidence type="ECO:0000313" key="8">
    <source>
        <dbReference type="Proteomes" id="UP000619545"/>
    </source>
</evidence>
<dbReference type="PANTHER" id="PTHR22807">
    <property type="entry name" value="NOP2 YEAST -RELATED NOL1/NOP2/FMU SUN DOMAIN-CONTAINING"/>
    <property type="match status" value="1"/>
</dbReference>
<dbReference type="GeneID" id="1478225"/>
<dbReference type="GO" id="GO:0008173">
    <property type="term" value="F:RNA methyltransferase activity"/>
    <property type="evidence" value="ECO:0007669"/>
    <property type="project" value="InterPro"/>
</dbReference>
<dbReference type="Gene3D" id="3.40.50.150">
    <property type="entry name" value="Vaccinia Virus protein VP39"/>
    <property type="match status" value="1"/>
</dbReference>
<dbReference type="InterPro" id="IPR049560">
    <property type="entry name" value="MeTrfase_RsmB-F_NOP2_cat"/>
</dbReference>
<evidence type="ECO:0000313" key="7">
    <source>
        <dbReference type="EMBL" id="HII71103.1"/>
    </source>
</evidence>
<comment type="similarity">
    <text evidence="5">Belongs to the class I-like SAM-binding methyltransferase superfamily. RsmB/NOP family.</text>
</comment>
<evidence type="ECO:0000256" key="1">
    <source>
        <dbReference type="ARBA" id="ARBA00022603"/>
    </source>
</evidence>
<dbReference type="InterPro" id="IPR023267">
    <property type="entry name" value="RCMT"/>
</dbReference>
<gene>
    <name evidence="7" type="ORF">HA336_07735</name>
</gene>
<comment type="caution">
    <text evidence="7">The sequence shown here is derived from an EMBL/GenBank/DDBJ whole genome shotgun (WGS) entry which is preliminary data.</text>
</comment>
<dbReference type="Gene3D" id="1.10.940.10">
    <property type="entry name" value="NusB-like"/>
    <property type="match status" value="1"/>
</dbReference>
<dbReference type="InterPro" id="IPR006027">
    <property type="entry name" value="NusB_RsmB_TIM44"/>
</dbReference>
<sequence>MENQLLAVKALVLVETRGMPIPEAVERTCRDRPIDVRRSVQAFVYETIKRRNLLDELVAAGSDAHPEDVRSPYVRQILRVGTLEMKIWRNPPPAVTDCMVRIAKRLVGSKAGAFVNAVLRGVERVSVKDVLEDRPWTERLALKYGHPEWFVLYVLDLFEGDRSRVELLLRANNRVPPQYLRINRLKLDPLVAGDVLEREYGIVTEPTFLEEVRALVRGRGYGSRAWREGLFDVQDLASASASAALSAEPGETVLDVCAAPGSKTTHTAERMLDEGEVWAVDRSEWGLRVLERRCRRLGITCVRTICRDARGLTVDDLPDVPDRILVDPPCSTTGVWNRNPDSRWKPKPLERFAERQWEILEPALRIAEEHGCTLVYSTCSVSWEENEAIVKRALEEFDVKLVDAGVLGSPGIEEFRGERFSGYKKVRRYWPFRHDTAGFFVAKMKGKG</sequence>
<feature type="domain" description="SAM-dependent MTase RsmB/NOP-type" evidence="6">
    <location>
        <begin position="168"/>
        <end position="447"/>
    </location>
</feature>
<dbReference type="GO" id="GO:0003723">
    <property type="term" value="F:RNA binding"/>
    <property type="evidence" value="ECO:0007669"/>
    <property type="project" value="UniProtKB-UniRule"/>
</dbReference>
<dbReference type="Pfam" id="PF01029">
    <property type="entry name" value="NusB"/>
    <property type="match status" value="1"/>
</dbReference>
<keyword evidence="3 5" id="KW-0949">S-adenosyl-L-methionine</keyword>
<accession>A0A832WBG1</accession>
<dbReference type="PANTHER" id="PTHR22807:SF30">
    <property type="entry name" value="28S RRNA (CYTOSINE(4447)-C(5))-METHYLTRANSFERASE-RELATED"/>
    <property type="match status" value="1"/>
</dbReference>
<dbReference type="CDD" id="cd02440">
    <property type="entry name" value="AdoMet_MTases"/>
    <property type="match status" value="1"/>
</dbReference>
<dbReference type="Pfam" id="PF01189">
    <property type="entry name" value="Methyltr_RsmB-F"/>
    <property type="match status" value="1"/>
</dbReference>
<dbReference type="InterPro" id="IPR035926">
    <property type="entry name" value="NusB-like_sf"/>
</dbReference>
<organism evidence="7 8">
    <name type="scientific">Methanopyrus kandleri</name>
    <dbReference type="NCBI Taxonomy" id="2320"/>
    <lineage>
        <taxon>Archaea</taxon>
        <taxon>Methanobacteriati</taxon>
        <taxon>Methanobacteriota</taxon>
        <taxon>Methanomada group</taxon>
        <taxon>Methanopyri</taxon>
        <taxon>Methanopyrales</taxon>
        <taxon>Methanopyraceae</taxon>
        <taxon>Methanopyrus</taxon>
    </lineage>
</organism>
<feature type="binding site" evidence="5">
    <location>
        <begin position="257"/>
        <end position="263"/>
    </location>
    <ligand>
        <name>S-adenosyl-L-methionine</name>
        <dbReference type="ChEBI" id="CHEBI:59789"/>
    </ligand>
</feature>
<protein>
    <recommendedName>
        <fullName evidence="6">SAM-dependent MTase RsmB/NOP-type domain-containing protein</fullName>
    </recommendedName>
</protein>
<dbReference type="Gene3D" id="3.30.70.1170">
    <property type="entry name" value="Sun protein, domain 3"/>
    <property type="match status" value="1"/>
</dbReference>
<evidence type="ECO:0000256" key="5">
    <source>
        <dbReference type="PROSITE-ProRule" id="PRU01023"/>
    </source>
</evidence>
<reference evidence="7" key="1">
    <citation type="journal article" date="2020" name="bioRxiv">
        <title>A rank-normalized archaeal taxonomy based on genome phylogeny resolves widespread incomplete and uneven classifications.</title>
        <authorList>
            <person name="Rinke C."/>
            <person name="Chuvochina M."/>
            <person name="Mussig A.J."/>
            <person name="Chaumeil P.-A."/>
            <person name="Waite D.W."/>
            <person name="Whitman W.B."/>
            <person name="Parks D.H."/>
            <person name="Hugenholtz P."/>
        </authorList>
    </citation>
    <scope>NUCLEOTIDE SEQUENCE</scope>
    <source>
        <strain evidence="7">UBA8853</strain>
    </source>
</reference>
<dbReference type="AlphaFoldDB" id="A0A832WBG1"/>
<evidence type="ECO:0000256" key="2">
    <source>
        <dbReference type="ARBA" id="ARBA00022679"/>
    </source>
</evidence>